<evidence type="ECO:0000256" key="3">
    <source>
        <dbReference type="ARBA" id="ARBA00022630"/>
    </source>
</evidence>
<feature type="region of interest" description="Disordered" evidence="8">
    <location>
        <begin position="671"/>
        <end position="694"/>
    </location>
</feature>
<dbReference type="PANTHER" id="PTHR11552:SF147">
    <property type="entry name" value="CHOLINE DEHYDROGENASE, MITOCHONDRIAL"/>
    <property type="match status" value="1"/>
</dbReference>
<proteinExistence type="inferred from homology"/>
<evidence type="ECO:0000313" key="11">
    <source>
        <dbReference type="Proteomes" id="UP001194746"/>
    </source>
</evidence>
<keyword evidence="7" id="KW-0539">Nucleus</keyword>
<accession>A0AAD4CQE3</accession>
<reference evidence="10" key="2">
    <citation type="submission" date="2020-02" db="EMBL/GenBank/DDBJ databases">
        <authorList>
            <person name="Gilchrist C.L.M."/>
            <person name="Chooi Y.-H."/>
        </authorList>
    </citation>
    <scope>NUCLEOTIDE SEQUENCE</scope>
    <source>
        <strain evidence="10">MST-FP2251</strain>
    </source>
</reference>
<dbReference type="Pfam" id="PF04082">
    <property type="entry name" value="Fungal_trans"/>
    <property type="match status" value="1"/>
</dbReference>
<feature type="domain" description="Glucose-methanol-choline oxidoreductase N-terminal" evidence="9">
    <location>
        <begin position="266"/>
        <end position="280"/>
    </location>
</feature>
<keyword evidence="4" id="KW-0274">FAD</keyword>
<dbReference type="PANTHER" id="PTHR11552">
    <property type="entry name" value="GLUCOSE-METHANOL-CHOLINE GMC OXIDOREDUCTASE"/>
    <property type="match status" value="1"/>
</dbReference>
<dbReference type="InterPro" id="IPR007867">
    <property type="entry name" value="GMC_OxRtase_C"/>
</dbReference>
<dbReference type="Pfam" id="PF05199">
    <property type="entry name" value="GMC_oxred_C"/>
    <property type="match status" value="1"/>
</dbReference>
<dbReference type="GO" id="GO:0016614">
    <property type="term" value="F:oxidoreductase activity, acting on CH-OH group of donors"/>
    <property type="evidence" value="ECO:0007669"/>
    <property type="project" value="InterPro"/>
</dbReference>
<keyword evidence="11" id="KW-1185">Reference proteome</keyword>
<evidence type="ECO:0000259" key="9">
    <source>
        <dbReference type="PROSITE" id="PS00624"/>
    </source>
</evidence>
<reference evidence="10" key="1">
    <citation type="journal article" date="2019" name="Beilstein J. Org. Chem.">
        <title>Nanangenines: drimane sesquiterpenoids as the dominant metabolite cohort of a novel Australian fungus, Aspergillus nanangensis.</title>
        <authorList>
            <person name="Lacey H.J."/>
            <person name="Gilchrist C.L.M."/>
            <person name="Crombie A."/>
            <person name="Kalaitzis J.A."/>
            <person name="Vuong D."/>
            <person name="Rutledge P.J."/>
            <person name="Turner P."/>
            <person name="Pitt J.I."/>
            <person name="Lacey E."/>
            <person name="Chooi Y.H."/>
            <person name="Piggott A.M."/>
        </authorList>
    </citation>
    <scope>NUCLEOTIDE SEQUENCE</scope>
    <source>
        <strain evidence="10">MST-FP2251</strain>
    </source>
</reference>
<dbReference type="InterPro" id="IPR012132">
    <property type="entry name" value="GMC_OxRdtase"/>
</dbReference>
<dbReference type="PROSITE" id="PS00624">
    <property type="entry name" value="GMC_OXRED_2"/>
    <property type="match status" value="1"/>
</dbReference>
<evidence type="ECO:0000256" key="8">
    <source>
        <dbReference type="SAM" id="MobiDB-lite"/>
    </source>
</evidence>
<dbReference type="GO" id="GO:0006351">
    <property type="term" value="P:DNA-templated transcription"/>
    <property type="evidence" value="ECO:0007669"/>
    <property type="project" value="InterPro"/>
</dbReference>
<dbReference type="CDD" id="cd12148">
    <property type="entry name" value="fungal_TF_MHR"/>
    <property type="match status" value="1"/>
</dbReference>
<dbReference type="SUPFAM" id="SSF54373">
    <property type="entry name" value="FAD-linked reductases, C-terminal domain"/>
    <property type="match status" value="1"/>
</dbReference>
<sequence length="1257" mass="140098">MGSIEDNDVYDYIVCGGGTSGCVVAGRLAENPDVKILVLEAGQHNKDLENVHMAGGWANNFDSETDWNLITNPMKGVDDRQVKLSRGRFLGGSSGCNGTLCIRGSKQDYNDWQLEGWSGEEFFAAMRKAETFNPKDWFEVDNKSHGFDGPLHTEPHDLAPIADLIMDSFVSQGLPLHHDMFSTGDVPHGCGHVPRTVHKGIRTTAADYITNDYHRANVTIQTDTTVDRILLEDGAEGLRATGVATRSADGTTRSFHARNEVIVSGGAYCSPAILMRSGIGSKDELSNLAIDCKVELPGVGKNLMDHLIVFMFYETEKAGLTTDFNVYHDDNMGKTYMQWKEHKSGFLSTFPFGSFAFARMDERLKDEPLWKDAPREPGRDPMGLTPAQPNVEFFTTECYGGPKQYDQFPVDHKHAFSMIAELFAPKSRGTVTLKSADPTENPVIDCNYLADPMDLLVLTEACRFGNEIIMKGAGTKDIVKGSWPADLTHHSYTTREQWVPYVKEHATTCYHAAGTCAMGQDDNPMAVLDNKLRVRGVQGLRVADCSVMPTLHGGHTQMPALKRRAHWCRESPPSISPEAQTSPLPADQRDEMGGMSETACPIVTEDVDAQAGSLTPSFPDSYQSLPLPPDGLDHFDEFTNFLDLIGLPAEWGPLELELTGDSPYESRPVPVVTQPTHKPTNAESTADASGDDSPFRSWLPSVPSLGHGVYTVHDSESHQQTEKFTPVKVDEAQRAYLAACLDPYKADIPSFRLPSRHTLTRYLTSFFQGFHMHLLFVHVPTFRFTDRTPEFLLAMMAAGAQYRLEHQNATKFFHAAKAIIRLKLELQDVACSVSSYPVRQNEWIRTGNSFHDMEVIRCLLVLMGFAAWEGVDMLQEAFRLRRLLLERLQSSGLEETNQQASSKGIEWLQWVEDETIRRTKLASYSFVESLGIAYNVYPAIRNHEVRLRLPCHGELWNATSSTEWLAARQEVDHDQLFYHDALAQLLRDATAATVLNPRPSPLGNYYIVHGLIQRIHILRGLSLDLGDSSASLPADELNRLERALHSWTLMWQQAPESSLDPANENGPIPFTSSSLLALAYVRLSLNIGPYRKLDTRDPAMIARALSELPVLHRGARMTPALIYAIHTVSIPVRLGLDYVARSQAFFWSVRHSLASFECVVLLSKWLQAVAAEPRRRLSANEKRILHWTRLVVEEAYDSMDLADDEAIPGREPCDLALAVLAIWSRFFMQNSQWRFINTLGQGLSGYAALLESGRGGS</sequence>
<evidence type="ECO:0000256" key="1">
    <source>
        <dbReference type="ARBA" id="ARBA00001974"/>
    </source>
</evidence>
<comment type="similarity">
    <text evidence="2">Belongs to the GMC oxidoreductase family.</text>
</comment>
<dbReference type="InterPro" id="IPR036188">
    <property type="entry name" value="FAD/NAD-bd_sf"/>
</dbReference>
<evidence type="ECO:0000256" key="6">
    <source>
        <dbReference type="ARBA" id="ARBA00023163"/>
    </source>
</evidence>
<keyword evidence="6" id="KW-0804">Transcription</keyword>
<evidence type="ECO:0000313" key="10">
    <source>
        <dbReference type="EMBL" id="KAF9890557.1"/>
    </source>
</evidence>
<name>A0AAD4CQE3_ASPNN</name>
<dbReference type="GO" id="GO:0008270">
    <property type="term" value="F:zinc ion binding"/>
    <property type="evidence" value="ECO:0007669"/>
    <property type="project" value="InterPro"/>
</dbReference>
<comment type="cofactor">
    <cofactor evidence="1">
        <name>FAD</name>
        <dbReference type="ChEBI" id="CHEBI:57692"/>
    </cofactor>
</comment>
<organism evidence="10 11">
    <name type="scientific">Aspergillus nanangensis</name>
    <dbReference type="NCBI Taxonomy" id="2582783"/>
    <lineage>
        <taxon>Eukaryota</taxon>
        <taxon>Fungi</taxon>
        <taxon>Dikarya</taxon>
        <taxon>Ascomycota</taxon>
        <taxon>Pezizomycotina</taxon>
        <taxon>Eurotiomycetes</taxon>
        <taxon>Eurotiomycetidae</taxon>
        <taxon>Eurotiales</taxon>
        <taxon>Aspergillaceae</taxon>
        <taxon>Aspergillus</taxon>
        <taxon>Aspergillus subgen. Circumdati</taxon>
    </lineage>
</organism>
<evidence type="ECO:0000256" key="4">
    <source>
        <dbReference type="ARBA" id="ARBA00022827"/>
    </source>
</evidence>
<evidence type="ECO:0000256" key="2">
    <source>
        <dbReference type="ARBA" id="ARBA00010790"/>
    </source>
</evidence>
<feature type="region of interest" description="Disordered" evidence="8">
    <location>
        <begin position="569"/>
        <end position="592"/>
    </location>
</feature>
<dbReference type="Gene3D" id="3.50.50.60">
    <property type="entry name" value="FAD/NAD(P)-binding domain"/>
    <property type="match status" value="1"/>
</dbReference>
<dbReference type="Proteomes" id="UP001194746">
    <property type="component" value="Unassembled WGS sequence"/>
</dbReference>
<keyword evidence="3" id="KW-0285">Flavoprotein</keyword>
<dbReference type="Gene3D" id="3.30.560.10">
    <property type="entry name" value="Glucose Oxidase, domain 3"/>
    <property type="match status" value="1"/>
</dbReference>
<comment type="caution">
    <text evidence="10">The sequence shown here is derived from an EMBL/GenBank/DDBJ whole genome shotgun (WGS) entry which is preliminary data.</text>
</comment>
<evidence type="ECO:0000256" key="7">
    <source>
        <dbReference type="ARBA" id="ARBA00023242"/>
    </source>
</evidence>
<gene>
    <name evidence="10" type="ORF">FE257_005688</name>
</gene>
<dbReference type="EMBL" id="VCAU01000025">
    <property type="protein sequence ID" value="KAF9890557.1"/>
    <property type="molecule type" value="Genomic_DNA"/>
</dbReference>
<dbReference type="InterPro" id="IPR000172">
    <property type="entry name" value="GMC_OxRdtase_N"/>
</dbReference>
<protein>
    <recommendedName>
        <fullName evidence="9">Glucose-methanol-choline oxidoreductase N-terminal domain-containing protein</fullName>
    </recommendedName>
</protein>
<dbReference type="GO" id="GO:0003677">
    <property type="term" value="F:DNA binding"/>
    <property type="evidence" value="ECO:0007669"/>
    <property type="project" value="InterPro"/>
</dbReference>
<keyword evidence="5" id="KW-0805">Transcription regulation</keyword>
<feature type="compositionally biased region" description="Polar residues" evidence="8">
    <location>
        <begin position="673"/>
        <end position="687"/>
    </location>
</feature>
<dbReference type="InterPro" id="IPR007219">
    <property type="entry name" value="XnlR_reg_dom"/>
</dbReference>
<dbReference type="AlphaFoldDB" id="A0AAD4CQE3"/>
<evidence type="ECO:0000256" key="5">
    <source>
        <dbReference type="ARBA" id="ARBA00023015"/>
    </source>
</evidence>
<dbReference type="Pfam" id="PF00732">
    <property type="entry name" value="GMC_oxred_N"/>
    <property type="match status" value="1"/>
</dbReference>
<dbReference type="SUPFAM" id="SSF51905">
    <property type="entry name" value="FAD/NAD(P)-binding domain"/>
    <property type="match status" value="1"/>
</dbReference>
<dbReference type="GO" id="GO:0050660">
    <property type="term" value="F:flavin adenine dinucleotide binding"/>
    <property type="evidence" value="ECO:0007669"/>
    <property type="project" value="InterPro"/>
</dbReference>